<protein>
    <submittedName>
        <fullName evidence="9">Feruloyl esterase</fullName>
    </submittedName>
</protein>
<evidence type="ECO:0000313" key="10">
    <source>
        <dbReference type="Proteomes" id="UP000031338"/>
    </source>
</evidence>
<evidence type="ECO:0000256" key="4">
    <source>
        <dbReference type="ARBA" id="ARBA00022729"/>
    </source>
</evidence>
<accession>A0A0B8ZCB9</accession>
<keyword evidence="4 8" id="KW-0732">Signal</keyword>
<dbReference type="InterPro" id="IPR029058">
    <property type="entry name" value="AB_hydrolase_fold"/>
</dbReference>
<feature type="chain" id="PRO_5002144753" evidence="8">
    <location>
        <begin position="17"/>
        <end position="505"/>
    </location>
</feature>
<reference evidence="9 10" key="1">
    <citation type="submission" date="2014-10" db="EMBL/GenBank/DDBJ databases">
        <title>Draft genome sequence of Novosphingobium subterraneum DSM 12447.</title>
        <authorList>
            <person name="Gan H.M."/>
            <person name="Gan H.Y."/>
            <person name="Savka M.A."/>
        </authorList>
    </citation>
    <scope>NUCLEOTIDE SEQUENCE [LARGE SCALE GENOMIC DNA]</scope>
    <source>
        <strain evidence="9 10">DSM 12447</strain>
    </source>
</reference>
<evidence type="ECO:0000256" key="8">
    <source>
        <dbReference type="SAM" id="SignalP"/>
    </source>
</evidence>
<dbReference type="RefSeq" id="WP_039336785.1">
    <property type="nucleotide sequence ID" value="NZ_JRVC01000020.1"/>
</dbReference>
<name>A0A0B8ZCB9_9SPHN</name>
<dbReference type="GO" id="GO:0046872">
    <property type="term" value="F:metal ion binding"/>
    <property type="evidence" value="ECO:0007669"/>
    <property type="project" value="UniProtKB-KW"/>
</dbReference>
<keyword evidence="3" id="KW-0479">Metal-binding</keyword>
<keyword evidence="6" id="KW-0106">Calcium</keyword>
<dbReference type="STRING" id="48936.NJ75_03523"/>
<keyword evidence="5" id="KW-0378">Hydrolase</keyword>
<dbReference type="PANTHER" id="PTHR33938">
    <property type="entry name" value="FERULOYL ESTERASE B-RELATED"/>
    <property type="match status" value="1"/>
</dbReference>
<dbReference type="InterPro" id="IPR011118">
    <property type="entry name" value="Tannase/feruloyl_esterase"/>
</dbReference>
<sequence length="505" mass="54307">MAALLSLLAAAAVASASPGDCSALEGASGDVVVEKATAIPAGVAFRPDDKTTFYKSVPVDSPFCRVEGRIEGTIGFELWLPMAWNGRLLGAGVGGDAGVFNYLDMSLRVAQGFATVTTDSGHKVTEAHWMRVPKARTDYEHRAVHLTAQAAKALAARFYARPVERSYFTGCSGGGRQALKEMQVHPLDYDGVIAGAPGPNMPLQSVRMMWFALEAQRKPAAALSDADWSLYENAVTRACDPLDGKVNGIITNPLQCRFRTATLLCKPGQAEGCLTAPKLAMLKAVIAPLRDERGRAMDRGLFPAVRTRPGPPSPLLRAMWADAAHDDPEWDALTFSRTGDLATINRVMPQLRADSTAISPFLAAGHRAIIYQGWQDPSTNAGPTLEYYGALARDNGGLAKLSEAVRLFMVPGMYHCRGGPGADTFGASGHAPISEDPASDMLWALIRWVEKGIAPPRIEARKIADGTSFTRPICAFPASARLERGEWTCRHDPALLAWPSARLKR</sequence>
<dbReference type="EMBL" id="JRVC01000020">
    <property type="protein sequence ID" value="KHS43903.1"/>
    <property type="molecule type" value="Genomic_DNA"/>
</dbReference>
<keyword evidence="2" id="KW-0719">Serine esterase</keyword>
<evidence type="ECO:0000313" key="9">
    <source>
        <dbReference type="EMBL" id="KHS43903.1"/>
    </source>
</evidence>
<dbReference type="GO" id="GO:0052689">
    <property type="term" value="F:carboxylic ester hydrolase activity"/>
    <property type="evidence" value="ECO:0007669"/>
    <property type="project" value="UniProtKB-KW"/>
</dbReference>
<evidence type="ECO:0000256" key="6">
    <source>
        <dbReference type="ARBA" id="ARBA00022837"/>
    </source>
</evidence>
<evidence type="ECO:0000256" key="2">
    <source>
        <dbReference type="ARBA" id="ARBA00022487"/>
    </source>
</evidence>
<evidence type="ECO:0000256" key="1">
    <source>
        <dbReference type="ARBA" id="ARBA00006249"/>
    </source>
</evidence>
<comment type="similarity">
    <text evidence="1">Belongs to the tannase family.</text>
</comment>
<organism evidence="9 10">
    <name type="scientific">Novosphingobium subterraneum</name>
    <dbReference type="NCBI Taxonomy" id="48936"/>
    <lineage>
        <taxon>Bacteria</taxon>
        <taxon>Pseudomonadati</taxon>
        <taxon>Pseudomonadota</taxon>
        <taxon>Alphaproteobacteria</taxon>
        <taxon>Sphingomonadales</taxon>
        <taxon>Sphingomonadaceae</taxon>
        <taxon>Novosphingobium</taxon>
    </lineage>
</organism>
<evidence type="ECO:0000256" key="7">
    <source>
        <dbReference type="ARBA" id="ARBA00023157"/>
    </source>
</evidence>
<dbReference type="Proteomes" id="UP000031338">
    <property type="component" value="Unassembled WGS sequence"/>
</dbReference>
<keyword evidence="7" id="KW-1015">Disulfide bond</keyword>
<evidence type="ECO:0000256" key="5">
    <source>
        <dbReference type="ARBA" id="ARBA00022801"/>
    </source>
</evidence>
<comment type="caution">
    <text evidence="9">The sequence shown here is derived from an EMBL/GenBank/DDBJ whole genome shotgun (WGS) entry which is preliminary data.</text>
</comment>
<feature type="signal peptide" evidence="8">
    <location>
        <begin position="1"/>
        <end position="16"/>
    </location>
</feature>
<dbReference type="PANTHER" id="PTHR33938:SF15">
    <property type="entry name" value="FERULOYL ESTERASE B-RELATED"/>
    <property type="match status" value="1"/>
</dbReference>
<dbReference type="SUPFAM" id="SSF53474">
    <property type="entry name" value="alpha/beta-Hydrolases"/>
    <property type="match status" value="1"/>
</dbReference>
<keyword evidence="10" id="KW-1185">Reference proteome</keyword>
<gene>
    <name evidence="9" type="ORF">NJ75_03523</name>
</gene>
<dbReference type="PATRIC" id="fig|48936.3.peg.3552"/>
<dbReference type="AlphaFoldDB" id="A0A0B8ZCB9"/>
<evidence type="ECO:0000256" key="3">
    <source>
        <dbReference type="ARBA" id="ARBA00022723"/>
    </source>
</evidence>
<proteinExistence type="inferred from homology"/>
<dbReference type="Pfam" id="PF07519">
    <property type="entry name" value="Tannase"/>
    <property type="match status" value="2"/>
</dbReference>